<keyword evidence="5" id="KW-0408">Iron</keyword>
<dbReference type="NCBIfam" id="TIGR00277">
    <property type="entry name" value="HDIG"/>
    <property type="match status" value="1"/>
</dbReference>
<evidence type="ECO:0000256" key="5">
    <source>
        <dbReference type="ARBA" id="ARBA00023004"/>
    </source>
</evidence>
<reference evidence="8 9" key="1">
    <citation type="journal article" date="2016" name="Nat. Microbiol.">
        <title>The Mouse Intestinal Bacterial Collection (miBC) provides host-specific insight into cultured diversity and functional potential of the gut microbiota.</title>
        <authorList>
            <person name="Lagkouvardos I."/>
            <person name="Pukall R."/>
            <person name="Abt B."/>
            <person name="Foesel B.U."/>
            <person name="Meier-Kolthoff J.P."/>
            <person name="Kumar N."/>
            <person name="Bresciani A."/>
            <person name="Martinez I."/>
            <person name="Just S."/>
            <person name="Ziegler C."/>
            <person name="Brugiroux S."/>
            <person name="Garzetti D."/>
            <person name="Wenning M."/>
            <person name="Bui T.P."/>
            <person name="Wang J."/>
            <person name="Hugenholtz F."/>
            <person name="Plugge C.M."/>
            <person name="Peterson D.A."/>
            <person name="Hornef M.W."/>
            <person name="Baines J.F."/>
            <person name="Smidt H."/>
            <person name="Walter J."/>
            <person name="Kristiansen K."/>
            <person name="Nielsen H.B."/>
            <person name="Haller D."/>
            <person name="Overmann J."/>
            <person name="Stecher B."/>
            <person name="Clavel T."/>
        </authorList>
    </citation>
    <scope>NUCLEOTIDE SEQUENCE [LARGE SCALE GENOMIC DNA]</scope>
    <source>
        <strain evidence="8 9">DSM 28560</strain>
    </source>
</reference>
<evidence type="ECO:0000256" key="6">
    <source>
        <dbReference type="ARBA" id="ARBA00049417"/>
    </source>
</evidence>
<dbReference type="InterPro" id="IPR005249">
    <property type="entry name" value="YqeK"/>
</dbReference>
<protein>
    <recommendedName>
        <fullName evidence="1">bis(5'-nucleosyl)-tetraphosphatase (symmetrical)</fullName>
        <ecNumber evidence="1">3.6.1.41</ecNumber>
    </recommendedName>
</protein>
<gene>
    <name evidence="8" type="ORF">E1963_05945</name>
</gene>
<feature type="domain" description="HD" evidence="7">
    <location>
        <begin position="20"/>
        <end position="135"/>
    </location>
</feature>
<comment type="catalytic activity">
    <reaction evidence="6">
        <text>P(1),P(4)-bis(5'-adenosyl) tetraphosphate + H2O = 2 ADP + 2 H(+)</text>
        <dbReference type="Rhea" id="RHEA:24252"/>
        <dbReference type="ChEBI" id="CHEBI:15377"/>
        <dbReference type="ChEBI" id="CHEBI:15378"/>
        <dbReference type="ChEBI" id="CHEBI:58141"/>
        <dbReference type="ChEBI" id="CHEBI:456216"/>
        <dbReference type="EC" id="3.6.1.41"/>
    </reaction>
</comment>
<dbReference type="SUPFAM" id="SSF109604">
    <property type="entry name" value="HD-domain/PDEase-like"/>
    <property type="match status" value="1"/>
</dbReference>
<evidence type="ECO:0000256" key="2">
    <source>
        <dbReference type="ARBA" id="ARBA00022723"/>
    </source>
</evidence>
<dbReference type="GO" id="GO:0000166">
    <property type="term" value="F:nucleotide binding"/>
    <property type="evidence" value="ECO:0007669"/>
    <property type="project" value="UniProtKB-KW"/>
</dbReference>
<sequence>MKQKISKIRRRLKADLDRERYEHTLGVMYTAAALAMRYDEDIDQALIAGLLHDCAKCIAPDTKIKLCDKYHLSVSDIELANPSLLHAKLGAYLAAKKFRVRDKDVIDAIASHTTGRPHMTLLEKIIYISDYIEPGREELPNMAVVRKLAFSDIDECLYRILKDSLVYLESKNMPVDPMTEKAYQYYKEKLGKKEE</sequence>
<keyword evidence="4" id="KW-0378">Hydrolase</keyword>
<keyword evidence="9" id="KW-1185">Reference proteome</keyword>
<dbReference type="EC" id="3.6.1.41" evidence="1"/>
<dbReference type="CDD" id="cd00077">
    <property type="entry name" value="HDc"/>
    <property type="match status" value="1"/>
</dbReference>
<dbReference type="Gene3D" id="1.10.3210.10">
    <property type="entry name" value="Hypothetical protein af1432"/>
    <property type="match status" value="1"/>
</dbReference>
<dbReference type="NCBIfam" id="TIGR00488">
    <property type="entry name" value="bis(5'-nucleosyl)-tetraphosphatase (symmetrical) YqeK"/>
    <property type="match status" value="1"/>
</dbReference>
<dbReference type="Proteomes" id="UP000295710">
    <property type="component" value="Unassembled WGS sequence"/>
</dbReference>
<comment type="caution">
    <text evidence="8">The sequence shown here is derived from an EMBL/GenBank/DDBJ whole genome shotgun (WGS) entry which is preliminary data.</text>
</comment>
<keyword evidence="2" id="KW-0479">Metal-binding</keyword>
<dbReference type="InterPro" id="IPR003607">
    <property type="entry name" value="HD/PDEase_dom"/>
</dbReference>
<evidence type="ECO:0000313" key="9">
    <source>
        <dbReference type="Proteomes" id="UP000295710"/>
    </source>
</evidence>
<dbReference type="GO" id="GO:0008803">
    <property type="term" value="F:bis(5'-nucleosyl)-tetraphosphatase (symmetrical) activity"/>
    <property type="evidence" value="ECO:0007669"/>
    <property type="project" value="UniProtKB-EC"/>
</dbReference>
<evidence type="ECO:0000313" key="8">
    <source>
        <dbReference type="EMBL" id="TDA22304.1"/>
    </source>
</evidence>
<dbReference type="AlphaFoldDB" id="A0A4R4FF72"/>
<dbReference type="InterPro" id="IPR051094">
    <property type="entry name" value="Diverse_Catalytic_Enzymes"/>
</dbReference>
<dbReference type="InterPro" id="IPR006674">
    <property type="entry name" value="HD_domain"/>
</dbReference>
<evidence type="ECO:0000259" key="7">
    <source>
        <dbReference type="PROSITE" id="PS51831"/>
    </source>
</evidence>
<organism evidence="8 9">
    <name type="scientific">Extibacter muris</name>
    <dbReference type="NCBI Taxonomy" id="1796622"/>
    <lineage>
        <taxon>Bacteria</taxon>
        <taxon>Bacillati</taxon>
        <taxon>Bacillota</taxon>
        <taxon>Clostridia</taxon>
        <taxon>Lachnospirales</taxon>
        <taxon>Lachnospiraceae</taxon>
        <taxon>Extibacter</taxon>
    </lineage>
</organism>
<accession>A0A4R4FF72</accession>
<dbReference type="PANTHER" id="PTHR35795">
    <property type="entry name" value="SLR1885 PROTEIN"/>
    <property type="match status" value="1"/>
</dbReference>
<evidence type="ECO:0000256" key="4">
    <source>
        <dbReference type="ARBA" id="ARBA00022801"/>
    </source>
</evidence>
<dbReference type="RefSeq" id="WP_132276273.1">
    <property type="nucleotide sequence ID" value="NZ_JAOBST010000016.1"/>
</dbReference>
<dbReference type="SMART" id="SM00471">
    <property type="entry name" value="HDc"/>
    <property type="match status" value="1"/>
</dbReference>
<keyword evidence="3" id="KW-0547">Nucleotide-binding</keyword>
<proteinExistence type="predicted"/>
<dbReference type="PROSITE" id="PS51831">
    <property type="entry name" value="HD"/>
    <property type="match status" value="1"/>
</dbReference>
<dbReference type="GO" id="GO:0046872">
    <property type="term" value="F:metal ion binding"/>
    <property type="evidence" value="ECO:0007669"/>
    <property type="project" value="UniProtKB-KW"/>
</dbReference>
<evidence type="ECO:0000256" key="1">
    <source>
        <dbReference type="ARBA" id="ARBA00012506"/>
    </source>
</evidence>
<name>A0A4R4FF72_9FIRM</name>
<evidence type="ECO:0000256" key="3">
    <source>
        <dbReference type="ARBA" id="ARBA00022741"/>
    </source>
</evidence>
<dbReference type="PANTHER" id="PTHR35795:SF1">
    <property type="entry name" value="BIS(5'-NUCLEOSYL)-TETRAPHOSPHATASE, SYMMETRICAL"/>
    <property type="match status" value="1"/>
</dbReference>
<dbReference type="EMBL" id="SMMX01000004">
    <property type="protein sequence ID" value="TDA22304.1"/>
    <property type="molecule type" value="Genomic_DNA"/>
</dbReference>
<dbReference type="InterPro" id="IPR006675">
    <property type="entry name" value="HDIG_dom"/>
</dbReference>
<dbReference type="Pfam" id="PF01966">
    <property type="entry name" value="HD"/>
    <property type="match status" value="1"/>
</dbReference>